<accession>R8BE86</accession>
<keyword evidence="1" id="KW-0067">ATP-binding</keyword>
<dbReference type="Proteomes" id="UP000014074">
    <property type="component" value="Unassembled WGS sequence"/>
</dbReference>
<evidence type="ECO:0000313" key="1">
    <source>
        <dbReference type="EMBL" id="EON97607.1"/>
    </source>
</evidence>
<dbReference type="GO" id="GO:0004386">
    <property type="term" value="F:helicase activity"/>
    <property type="evidence" value="ECO:0007669"/>
    <property type="project" value="UniProtKB-KW"/>
</dbReference>
<organism evidence="1 2">
    <name type="scientific">Phaeoacremonium minimum (strain UCR-PA7)</name>
    <name type="common">Esca disease fungus</name>
    <name type="synonym">Togninia minima</name>
    <dbReference type="NCBI Taxonomy" id="1286976"/>
    <lineage>
        <taxon>Eukaryota</taxon>
        <taxon>Fungi</taxon>
        <taxon>Dikarya</taxon>
        <taxon>Ascomycota</taxon>
        <taxon>Pezizomycotina</taxon>
        <taxon>Sordariomycetes</taxon>
        <taxon>Sordariomycetidae</taxon>
        <taxon>Togniniales</taxon>
        <taxon>Togniniaceae</taxon>
        <taxon>Phaeoacremonium</taxon>
    </lineage>
</organism>
<gene>
    <name evidence="1" type="ORF">UCRPA7_7038</name>
</gene>
<name>R8BE86_PHAM7</name>
<dbReference type="PANTHER" id="PTHR38567">
    <property type="entry name" value="DUF4291 DOMAIN-CONTAINING PROTEIN"/>
    <property type="match status" value="1"/>
</dbReference>
<keyword evidence="1" id="KW-0547">Nucleotide-binding</keyword>
<evidence type="ECO:0000313" key="2">
    <source>
        <dbReference type="Proteomes" id="UP000014074"/>
    </source>
</evidence>
<dbReference type="eggNOG" id="ENOG502RYIY">
    <property type="taxonomic scope" value="Eukaryota"/>
</dbReference>
<dbReference type="EMBL" id="KB933264">
    <property type="protein sequence ID" value="EON97607.1"/>
    <property type="molecule type" value="Genomic_DNA"/>
</dbReference>
<dbReference type="InterPro" id="IPR025633">
    <property type="entry name" value="DUF4291"/>
</dbReference>
<proteinExistence type="predicted"/>
<dbReference type="AlphaFoldDB" id="R8BE86"/>
<keyword evidence="1" id="KW-0347">Helicase</keyword>
<sequence length="231" mass="26696">MPLYREIRAAYDSKTITVYQAYKAEIADPAVSEQKLHASPLFKPSRMTWIKPSWAWMLYRAGYSYKDRGQERILALHMKHEHFIELLEHGALAHKNADLPINTSMDAGESESLERLRKFAEAELEGGNSAQQIETDGKPQVRVQWDPERTIRLEKLPHRSIQIGIPAALSSKWTETMIVRIEDVTEKARELKKLLDERDDITNEELIRKGLIPVEKVFDVPEHVQRLLEMG</sequence>
<dbReference type="KEGG" id="tmn:UCRPA7_7038"/>
<dbReference type="GeneID" id="19327758"/>
<reference evidence="2" key="1">
    <citation type="journal article" date="2013" name="Genome Announc.">
        <title>Draft genome sequence of the ascomycete Phaeoacremonium aleophilum strain UCR-PA7, a causal agent of the esca disease complex in grapevines.</title>
        <authorList>
            <person name="Blanco-Ulate B."/>
            <person name="Rolshausen P."/>
            <person name="Cantu D."/>
        </authorList>
    </citation>
    <scope>NUCLEOTIDE SEQUENCE [LARGE SCALE GENOMIC DNA]</scope>
    <source>
        <strain evidence="2">UCR-PA7</strain>
    </source>
</reference>
<dbReference type="Pfam" id="PF14124">
    <property type="entry name" value="DUF4291"/>
    <property type="match status" value="1"/>
</dbReference>
<dbReference type="PANTHER" id="PTHR38567:SF1">
    <property type="entry name" value="DUF4291 DOMAIN-CONTAINING PROTEIN"/>
    <property type="match status" value="1"/>
</dbReference>
<dbReference type="HOGENOM" id="CLU_082565_1_0_1"/>
<protein>
    <submittedName>
        <fullName evidence="1">Putative atp-dependent rna helicase dhx8 protein</fullName>
    </submittedName>
</protein>
<dbReference type="RefSeq" id="XP_007917764.1">
    <property type="nucleotide sequence ID" value="XM_007919573.1"/>
</dbReference>
<keyword evidence="2" id="KW-1185">Reference proteome</keyword>
<dbReference type="OrthoDB" id="413653at2759"/>
<keyword evidence="1" id="KW-0378">Hydrolase</keyword>